<reference evidence="1 2" key="1">
    <citation type="submission" date="2018-07" db="EMBL/GenBank/DDBJ databases">
        <title>Whole Genome Shotgun Sequence of Streptomyces spongiicola strain 531S.</title>
        <authorList>
            <person name="Dohra H."/>
            <person name="Kodani S."/>
        </authorList>
    </citation>
    <scope>NUCLEOTIDE SEQUENCE [LARGE SCALE GENOMIC DNA]</scope>
    <source>
        <strain evidence="1 2">531S</strain>
    </source>
</reference>
<evidence type="ECO:0000313" key="2">
    <source>
        <dbReference type="Proteomes" id="UP000265354"/>
    </source>
</evidence>
<proteinExistence type="predicted"/>
<gene>
    <name evidence="1" type="ORF">SSP531S_03380</name>
</gene>
<name>A0A388SR89_9ACTN</name>
<organism evidence="1 2">
    <name type="scientific">Streptomyces spongiicola</name>
    <dbReference type="NCBI Taxonomy" id="1690221"/>
    <lineage>
        <taxon>Bacteria</taxon>
        <taxon>Bacillati</taxon>
        <taxon>Actinomycetota</taxon>
        <taxon>Actinomycetes</taxon>
        <taxon>Kitasatosporales</taxon>
        <taxon>Streptomycetaceae</taxon>
        <taxon>Streptomyces</taxon>
    </lineage>
</organism>
<dbReference type="Proteomes" id="UP000265354">
    <property type="component" value="Unassembled WGS sequence"/>
</dbReference>
<sequence length="77" mass="8504">MPSGTTPQRTTVRPVDIVDLVTDPDVLSIPSKISAETVTGFTLRADRIVPDCGREQRRTVANGHEKWRTSVNGGEQW</sequence>
<protein>
    <submittedName>
        <fullName evidence="1">Uncharacterized protein</fullName>
    </submittedName>
</protein>
<dbReference type="AlphaFoldDB" id="A0A388SR89"/>
<dbReference type="EMBL" id="BGZL01000001">
    <property type="protein sequence ID" value="GBP98945.1"/>
    <property type="molecule type" value="Genomic_DNA"/>
</dbReference>
<evidence type="ECO:0000313" key="1">
    <source>
        <dbReference type="EMBL" id="GBP98945.1"/>
    </source>
</evidence>
<accession>A0A388SR89</accession>
<comment type="caution">
    <text evidence="1">The sequence shown here is derived from an EMBL/GenBank/DDBJ whole genome shotgun (WGS) entry which is preliminary data.</text>
</comment>